<reference evidence="1" key="1">
    <citation type="submission" date="2020-05" db="EMBL/GenBank/DDBJ databases">
        <title>WGS assembly of Panicum virgatum.</title>
        <authorList>
            <person name="Lovell J.T."/>
            <person name="Jenkins J."/>
            <person name="Shu S."/>
            <person name="Juenger T.E."/>
            <person name="Schmutz J."/>
        </authorList>
    </citation>
    <scope>NUCLEOTIDE SEQUENCE</scope>
    <source>
        <strain evidence="1">AP13</strain>
    </source>
</reference>
<proteinExistence type="predicted"/>
<evidence type="ECO:0000313" key="1">
    <source>
        <dbReference type="EMBL" id="KAG2559590.1"/>
    </source>
</evidence>
<dbReference type="EMBL" id="CM029051">
    <property type="protein sequence ID" value="KAG2559590.1"/>
    <property type="molecule type" value="Genomic_DNA"/>
</dbReference>
<evidence type="ECO:0000313" key="2">
    <source>
        <dbReference type="Proteomes" id="UP000823388"/>
    </source>
</evidence>
<comment type="caution">
    <text evidence="1">The sequence shown here is derived from an EMBL/GenBank/DDBJ whole genome shotgun (WGS) entry which is preliminary data.</text>
</comment>
<keyword evidence="2" id="KW-1185">Reference proteome</keyword>
<dbReference type="AlphaFoldDB" id="A0A8T0PDB0"/>
<protein>
    <submittedName>
        <fullName evidence="1">Uncharacterized protein</fullName>
    </submittedName>
</protein>
<organism evidence="1 2">
    <name type="scientific">Panicum virgatum</name>
    <name type="common">Blackwell switchgrass</name>
    <dbReference type="NCBI Taxonomy" id="38727"/>
    <lineage>
        <taxon>Eukaryota</taxon>
        <taxon>Viridiplantae</taxon>
        <taxon>Streptophyta</taxon>
        <taxon>Embryophyta</taxon>
        <taxon>Tracheophyta</taxon>
        <taxon>Spermatophyta</taxon>
        <taxon>Magnoliopsida</taxon>
        <taxon>Liliopsida</taxon>
        <taxon>Poales</taxon>
        <taxon>Poaceae</taxon>
        <taxon>PACMAD clade</taxon>
        <taxon>Panicoideae</taxon>
        <taxon>Panicodae</taxon>
        <taxon>Paniceae</taxon>
        <taxon>Panicinae</taxon>
        <taxon>Panicum</taxon>
        <taxon>Panicum sect. Hiantes</taxon>
    </lineage>
</organism>
<name>A0A8T0PDB0_PANVG</name>
<gene>
    <name evidence="1" type="ORF">PVAP13_8KG019301</name>
</gene>
<dbReference type="Proteomes" id="UP000823388">
    <property type="component" value="Chromosome 8K"/>
</dbReference>
<sequence>MEGEEKHSGKHLQATLENGKIVTVVSCQHGIPLPNACYSTWFPRGSDWVLTESPRRVSTTAMDLSNIFIVVDREPCKRQQLSGLELAAKASSS</sequence>
<accession>A0A8T0PDB0</accession>